<evidence type="ECO:0000313" key="2">
    <source>
        <dbReference type="Proteomes" id="UP001459277"/>
    </source>
</evidence>
<gene>
    <name evidence="1" type="ORF">SO802_008123</name>
</gene>
<reference evidence="1 2" key="1">
    <citation type="submission" date="2024-01" db="EMBL/GenBank/DDBJ databases">
        <title>A telomere-to-telomere, gap-free genome of sweet tea (Lithocarpus litseifolius).</title>
        <authorList>
            <person name="Zhou J."/>
        </authorList>
    </citation>
    <scope>NUCLEOTIDE SEQUENCE [LARGE SCALE GENOMIC DNA]</scope>
    <source>
        <strain evidence="1">Zhou-2022a</strain>
        <tissue evidence="1">Leaf</tissue>
    </source>
</reference>
<proteinExistence type="predicted"/>
<keyword evidence="2" id="KW-1185">Reference proteome</keyword>
<comment type="caution">
    <text evidence="1">The sequence shown here is derived from an EMBL/GenBank/DDBJ whole genome shotgun (WGS) entry which is preliminary data.</text>
</comment>
<sequence>MSRYERLHTLIIRGCNELREIRRLPHSIRRVEVDSCHSLDLQSFFQLVPEIIGLPPNLPPCLGVTSHMLMFPHSSTISGRQTCRCEYSFKATADENDIPNWFNHQRDGNLISFSIGPEFPTIALCVAFEFRKQDYGDFDYYVFVSINGSERMFERKIIEIDRSLGHLCFSCRPQSSLQELFRDLQLTDRNHVEILCVTYPRRPCRPQPIFRYIAAPIVQRIGVHAECNCPPPQNPSIINRHLSLQSGSGLPMDTENGSDSESGLKSLDEFLTKVYAAVLVKPGYSLLNVCKWYDAVSSQLAASFPGKAVGVRVGGKDAPVVAAPAKEVCCAHSQDCKIWIILQSYVRYLGVLSYNM</sequence>
<dbReference type="Proteomes" id="UP001459277">
    <property type="component" value="Unassembled WGS sequence"/>
</dbReference>
<evidence type="ECO:0000313" key="1">
    <source>
        <dbReference type="EMBL" id="KAL0006621.1"/>
    </source>
</evidence>
<name>A0AAW2DD73_9ROSI</name>
<organism evidence="1 2">
    <name type="scientific">Lithocarpus litseifolius</name>
    <dbReference type="NCBI Taxonomy" id="425828"/>
    <lineage>
        <taxon>Eukaryota</taxon>
        <taxon>Viridiplantae</taxon>
        <taxon>Streptophyta</taxon>
        <taxon>Embryophyta</taxon>
        <taxon>Tracheophyta</taxon>
        <taxon>Spermatophyta</taxon>
        <taxon>Magnoliopsida</taxon>
        <taxon>eudicotyledons</taxon>
        <taxon>Gunneridae</taxon>
        <taxon>Pentapetalae</taxon>
        <taxon>rosids</taxon>
        <taxon>fabids</taxon>
        <taxon>Fagales</taxon>
        <taxon>Fagaceae</taxon>
        <taxon>Lithocarpus</taxon>
    </lineage>
</organism>
<protein>
    <submittedName>
        <fullName evidence="1">Uncharacterized protein</fullName>
    </submittedName>
</protein>
<dbReference type="AlphaFoldDB" id="A0AAW2DD73"/>
<accession>A0AAW2DD73</accession>
<dbReference type="EMBL" id="JAZDWU010000003">
    <property type="protein sequence ID" value="KAL0006621.1"/>
    <property type="molecule type" value="Genomic_DNA"/>
</dbReference>